<evidence type="ECO:0000256" key="1">
    <source>
        <dbReference type="SAM" id="MobiDB-lite"/>
    </source>
</evidence>
<dbReference type="EMBL" id="MLKD01000004">
    <property type="protein sequence ID" value="OQE27737.1"/>
    <property type="molecule type" value="Genomic_DNA"/>
</dbReference>
<dbReference type="Proteomes" id="UP000191285">
    <property type="component" value="Unassembled WGS sequence"/>
</dbReference>
<gene>
    <name evidence="2" type="ORF">PENSTE_c004G06635</name>
</gene>
<proteinExistence type="predicted"/>
<evidence type="ECO:0000313" key="2">
    <source>
        <dbReference type="EMBL" id="OQE27737.1"/>
    </source>
</evidence>
<organism evidence="2 3">
    <name type="scientific">Penicillium steckii</name>
    <dbReference type="NCBI Taxonomy" id="303698"/>
    <lineage>
        <taxon>Eukaryota</taxon>
        <taxon>Fungi</taxon>
        <taxon>Dikarya</taxon>
        <taxon>Ascomycota</taxon>
        <taxon>Pezizomycotina</taxon>
        <taxon>Eurotiomycetes</taxon>
        <taxon>Eurotiomycetidae</taxon>
        <taxon>Eurotiales</taxon>
        <taxon>Aspergillaceae</taxon>
        <taxon>Penicillium</taxon>
    </lineage>
</organism>
<sequence>MRRSSQCSVPTSPGVAGLTDMTSTSPPLYSPSTSSYFASTASSSSQMQSTTTISSVASPRPHTNPVIEAAKVRARDETNTRTLFHLAQRACRIYNPEIEPEHETTLMCDCAVHKYWERKLDRLEVQDQWSRAVMYPGEKAYHDCTRLRFKNHNPYSFKITSPFSLVNLPLTGMAKPDPFYHLEFLEQTQAQDLALNTIAEEAVEALEPAFNIWDLEQLESLVSNMSTNRRSSLTNSTDIERAPKRTGFKKAFSVKSSDERTATKMRKKFAGSTELRDEILAEEQGRWQNSMDRLIVATYQENMGISQQINELRKHRPVQYLHLLRAGYFEPLITSWDGQPPSLLGFIIDAATGWRGFTPTWRGYKTIAEERLYWVLRHRHGKRPIAKVSFNKELDMARTRMAEAVEPRDVPDSPDEIRTAEISQRHSKQVPPITRGIRTPISSSDETMVLLDTSSSMNSPPMSAEYTKYLITSHHKVDQPKGKDVAKSMVKRFVQAMRNYDDSPRGYPLTTFSQSAEYLGTVQGWDVDEISREMRFIGRSQIMTGWQKLKELHFRKHSATATYHPKYGWQAGPHTPRLRAFVIMNSEPSDIDEFELELLSLSWAYITILLIGTEGCLNHHRYANRLNRMNEVNSRVAFVAAQGHIPERTMTHEILKCHLGYDIPMSRFQELERPLPAELQSSFPARHRRNISSPIDLDELPVELPSTEETINWQSQQQAMSTRGLAELSSEREFAELPASDQWQSHQDLTRNLPAHSHFREPPPSYLESV</sequence>
<evidence type="ECO:0008006" key="4">
    <source>
        <dbReference type="Google" id="ProtNLM"/>
    </source>
</evidence>
<reference evidence="3" key="1">
    <citation type="journal article" date="2017" name="Nat. Microbiol.">
        <title>Global analysis of biosynthetic gene clusters reveals vast potential of secondary metabolite production in Penicillium species.</title>
        <authorList>
            <person name="Nielsen J.C."/>
            <person name="Grijseels S."/>
            <person name="Prigent S."/>
            <person name="Ji B."/>
            <person name="Dainat J."/>
            <person name="Nielsen K.F."/>
            <person name="Frisvad J.C."/>
            <person name="Workman M."/>
            <person name="Nielsen J."/>
        </authorList>
    </citation>
    <scope>NUCLEOTIDE SEQUENCE [LARGE SCALE GENOMIC DNA]</scope>
    <source>
        <strain evidence="3">IBT 24891</strain>
    </source>
</reference>
<keyword evidence="3" id="KW-1185">Reference proteome</keyword>
<dbReference type="OrthoDB" id="2142598at2759"/>
<evidence type="ECO:0000313" key="3">
    <source>
        <dbReference type="Proteomes" id="UP000191285"/>
    </source>
</evidence>
<dbReference type="STRING" id="303698.A0A1V6TN25"/>
<comment type="caution">
    <text evidence="2">The sequence shown here is derived from an EMBL/GenBank/DDBJ whole genome shotgun (WGS) entry which is preliminary data.</text>
</comment>
<accession>A0A1V6TN25</accession>
<feature type="compositionally biased region" description="Low complexity" evidence="1">
    <location>
        <begin position="22"/>
        <end position="55"/>
    </location>
</feature>
<dbReference type="AlphaFoldDB" id="A0A1V6TN25"/>
<feature type="region of interest" description="Disordered" evidence="1">
    <location>
        <begin position="1"/>
        <end position="65"/>
    </location>
</feature>
<feature type="compositionally biased region" description="Polar residues" evidence="1">
    <location>
        <begin position="1"/>
        <end position="11"/>
    </location>
</feature>
<name>A0A1V6TN25_9EURO</name>
<protein>
    <recommendedName>
        <fullName evidence="4">VWFA domain-containing protein</fullName>
    </recommendedName>
</protein>